<evidence type="ECO:0000313" key="2">
    <source>
        <dbReference type="EMBL" id="TEB34388.1"/>
    </source>
</evidence>
<sequence>MAPLKATLAALFPACLSVQSIVATIPVGGLCAGIAGPVQDDCEKGSTCCEVSPDRALCAIVADGKCPDKFIPEGELCAGFAGPLPFPCVPGTKCCYLFPDNAECIPLDKKCPTDWIRSERRR</sequence>
<dbReference type="OrthoDB" id="2881139at2759"/>
<evidence type="ECO:0000313" key="3">
    <source>
        <dbReference type="Proteomes" id="UP000298030"/>
    </source>
</evidence>
<organism evidence="2 3">
    <name type="scientific">Coprinellus micaceus</name>
    <name type="common">Glistening ink-cap mushroom</name>
    <name type="synonym">Coprinus micaceus</name>
    <dbReference type="NCBI Taxonomy" id="71717"/>
    <lineage>
        <taxon>Eukaryota</taxon>
        <taxon>Fungi</taxon>
        <taxon>Dikarya</taxon>
        <taxon>Basidiomycota</taxon>
        <taxon>Agaricomycotina</taxon>
        <taxon>Agaricomycetes</taxon>
        <taxon>Agaricomycetidae</taxon>
        <taxon>Agaricales</taxon>
        <taxon>Agaricineae</taxon>
        <taxon>Psathyrellaceae</taxon>
        <taxon>Coprinellus</taxon>
    </lineage>
</organism>
<dbReference type="Proteomes" id="UP000298030">
    <property type="component" value="Unassembled WGS sequence"/>
</dbReference>
<protein>
    <submittedName>
        <fullName evidence="2">Uncharacterized protein</fullName>
    </submittedName>
</protein>
<feature type="chain" id="PRO_5021508500" evidence="1">
    <location>
        <begin position="18"/>
        <end position="122"/>
    </location>
</feature>
<proteinExistence type="predicted"/>
<feature type="signal peptide" evidence="1">
    <location>
        <begin position="1"/>
        <end position="17"/>
    </location>
</feature>
<keyword evidence="3" id="KW-1185">Reference proteome</keyword>
<gene>
    <name evidence="2" type="ORF">FA13DRAFT_83953</name>
</gene>
<reference evidence="2 3" key="1">
    <citation type="journal article" date="2019" name="Nat. Ecol. Evol.">
        <title>Megaphylogeny resolves global patterns of mushroom evolution.</title>
        <authorList>
            <person name="Varga T."/>
            <person name="Krizsan K."/>
            <person name="Foldi C."/>
            <person name="Dima B."/>
            <person name="Sanchez-Garcia M."/>
            <person name="Sanchez-Ramirez S."/>
            <person name="Szollosi G.J."/>
            <person name="Szarkandi J.G."/>
            <person name="Papp V."/>
            <person name="Albert L."/>
            <person name="Andreopoulos W."/>
            <person name="Angelini C."/>
            <person name="Antonin V."/>
            <person name="Barry K.W."/>
            <person name="Bougher N.L."/>
            <person name="Buchanan P."/>
            <person name="Buyck B."/>
            <person name="Bense V."/>
            <person name="Catcheside P."/>
            <person name="Chovatia M."/>
            <person name="Cooper J."/>
            <person name="Damon W."/>
            <person name="Desjardin D."/>
            <person name="Finy P."/>
            <person name="Geml J."/>
            <person name="Haridas S."/>
            <person name="Hughes K."/>
            <person name="Justo A."/>
            <person name="Karasinski D."/>
            <person name="Kautmanova I."/>
            <person name="Kiss B."/>
            <person name="Kocsube S."/>
            <person name="Kotiranta H."/>
            <person name="LaButti K.M."/>
            <person name="Lechner B.E."/>
            <person name="Liimatainen K."/>
            <person name="Lipzen A."/>
            <person name="Lukacs Z."/>
            <person name="Mihaltcheva S."/>
            <person name="Morgado L.N."/>
            <person name="Niskanen T."/>
            <person name="Noordeloos M.E."/>
            <person name="Ohm R.A."/>
            <person name="Ortiz-Santana B."/>
            <person name="Ovrebo C."/>
            <person name="Racz N."/>
            <person name="Riley R."/>
            <person name="Savchenko A."/>
            <person name="Shiryaev A."/>
            <person name="Soop K."/>
            <person name="Spirin V."/>
            <person name="Szebenyi C."/>
            <person name="Tomsovsky M."/>
            <person name="Tulloss R.E."/>
            <person name="Uehling J."/>
            <person name="Grigoriev I.V."/>
            <person name="Vagvolgyi C."/>
            <person name="Papp T."/>
            <person name="Martin F.M."/>
            <person name="Miettinen O."/>
            <person name="Hibbett D.S."/>
            <person name="Nagy L.G."/>
        </authorList>
    </citation>
    <scope>NUCLEOTIDE SEQUENCE [LARGE SCALE GENOMIC DNA]</scope>
    <source>
        <strain evidence="2 3">FP101781</strain>
    </source>
</reference>
<accession>A0A4Y7TKC3</accession>
<evidence type="ECO:0000256" key="1">
    <source>
        <dbReference type="SAM" id="SignalP"/>
    </source>
</evidence>
<comment type="caution">
    <text evidence="2">The sequence shown here is derived from an EMBL/GenBank/DDBJ whole genome shotgun (WGS) entry which is preliminary data.</text>
</comment>
<dbReference type="EMBL" id="QPFP01000010">
    <property type="protein sequence ID" value="TEB34388.1"/>
    <property type="molecule type" value="Genomic_DNA"/>
</dbReference>
<dbReference type="AlphaFoldDB" id="A0A4Y7TKC3"/>
<name>A0A4Y7TKC3_COPMI</name>
<keyword evidence="1" id="KW-0732">Signal</keyword>